<evidence type="ECO:0000256" key="1">
    <source>
        <dbReference type="ARBA" id="ARBA00004141"/>
    </source>
</evidence>
<keyword evidence="2" id="KW-0812">Transmembrane</keyword>
<dbReference type="Pfam" id="PF13962">
    <property type="entry name" value="PGG"/>
    <property type="match status" value="1"/>
</dbReference>
<evidence type="ECO:0000256" key="6">
    <source>
        <dbReference type="ARBA" id="ARBA00023136"/>
    </source>
</evidence>
<proteinExistence type="predicted"/>
<keyword evidence="5" id="KW-0040">ANK repeat</keyword>
<dbReference type="AlphaFoldDB" id="A0A822YZ64"/>
<comment type="subcellular location">
    <subcellularLocation>
        <location evidence="1">Membrane</location>
        <topology evidence="1">Multi-pass membrane protein</topology>
    </subcellularLocation>
</comment>
<evidence type="ECO:0000256" key="4">
    <source>
        <dbReference type="ARBA" id="ARBA00022989"/>
    </source>
</evidence>
<name>A0A822YZ64_NELNU</name>
<evidence type="ECO:0000259" key="7">
    <source>
        <dbReference type="Pfam" id="PF13962"/>
    </source>
</evidence>
<keyword evidence="9" id="KW-1185">Reference proteome</keyword>
<evidence type="ECO:0000256" key="3">
    <source>
        <dbReference type="ARBA" id="ARBA00022737"/>
    </source>
</evidence>
<keyword evidence="3" id="KW-0677">Repeat</keyword>
<keyword evidence="6" id="KW-0472">Membrane</keyword>
<feature type="domain" description="PGG" evidence="7">
    <location>
        <begin position="100"/>
        <end position="137"/>
    </location>
</feature>
<dbReference type="InterPro" id="IPR026961">
    <property type="entry name" value="PGG_dom"/>
</dbReference>
<evidence type="ECO:0000256" key="2">
    <source>
        <dbReference type="ARBA" id="ARBA00022692"/>
    </source>
</evidence>
<dbReference type="PANTHER" id="PTHR24186">
    <property type="entry name" value="PROTEIN PHOSPHATASE 1 REGULATORY SUBUNIT"/>
    <property type="match status" value="1"/>
</dbReference>
<dbReference type="PANTHER" id="PTHR24186:SF37">
    <property type="entry name" value="PGG DOMAIN-CONTAINING PROTEIN"/>
    <property type="match status" value="1"/>
</dbReference>
<accession>A0A822YZ64</accession>
<dbReference type="GO" id="GO:0016020">
    <property type="term" value="C:membrane"/>
    <property type="evidence" value="ECO:0007669"/>
    <property type="project" value="UniProtKB-SubCell"/>
</dbReference>
<keyword evidence="4" id="KW-1133">Transmembrane helix</keyword>
<gene>
    <name evidence="8" type="ORF">HUJ06_007156</name>
</gene>
<organism evidence="8 9">
    <name type="scientific">Nelumbo nucifera</name>
    <name type="common">Sacred lotus</name>
    <dbReference type="NCBI Taxonomy" id="4432"/>
    <lineage>
        <taxon>Eukaryota</taxon>
        <taxon>Viridiplantae</taxon>
        <taxon>Streptophyta</taxon>
        <taxon>Embryophyta</taxon>
        <taxon>Tracheophyta</taxon>
        <taxon>Spermatophyta</taxon>
        <taxon>Magnoliopsida</taxon>
        <taxon>Proteales</taxon>
        <taxon>Nelumbonaceae</taxon>
        <taxon>Nelumbo</taxon>
    </lineage>
</organism>
<protein>
    <recommendedName>
        <fullName evidence="7">PGG domain-containing protein</fullName>
    </recommendedName>
</protein>
<evidence type="ECO:0000256" key="5">
    <source>
        <dbReference type="ARBA" id="ARBA00023043"/>
    </source>
</evidence>
<reference evidence="8 9" key="1">
    <citation type="journal article" date="2020" name="Mol. Biol. Evol.">
        <title>Distinct Expression and Methylation Patterns for Genes with Different Fates following a Single Whole-Genome Duplication in Flowering Plants.</title>
        <authorList>
            <person name="Shi T."/>
            <person name="Rahmani R.S."/>
            <person name="Gugger P.F."/>
            <person name="Wang M."/>
            <person name="Li H."/>
            <person name="Zhang Y."/>
            <person name="Li Z."/>
            <person name="Wang Q."/>
            <person name="Van de Peer Y."/>
            <person name="Marchal K."/>
            <person name="Chen J."/>
        </authorList>
    </citation>
    <scope>NUCLEOTIDE SEQUENCE [LARGE SCALE GENOMIC DNA]</scope>
    <source>
        <tissue evidence="8">Leaf</tissue>
    </source>
</reference>
<evidence type="ECO:0000313" key="8">
    <source>
        <dbReference type="EMBL" id="DAD36515.1"/>
    </source>
</evidence>
<dbReference type="EMBL" id="DUZY01000004">
    <property type="protein sequence ID" value="DAD36515.1"/>
    <property type="molecule type" value="Genomic_DNA"/>
</dbReference>
<sequence length="146" mass="16600">MVRFLLEKTAIKVNLFNINSLTALDVLTNGPRNLMDMDIEEAIRGVGALRFRDIPPTAHHHTTSTCPVVQIPLAAQHDDQVIHERQQDFKLWKNPRNHEDWVEKKRDILMVVVSLIATMAFQAGFNPPGGVWQENNDAYSHLQAPL</sequence>
<dbReference type="Proteomes" id="UP000607653">
    <property type="component" value="Unassembled WGS sequence"/>
</dbReference>
<comment type="caution">
    <text evidence="8">The sequence shown here is derived from an EMBL/GenBank/DDBJ whole genome shotgun (WGS) entry which is preliminary data.</text>
</comment>
<evidence type="ECO:0000313" key="9">
    <source>
        <dbReference type="Proteomes" id="UP000607653"/>
    </source>
</evidence>